<keyword evidence="4" id="KW-0418">Kinase</keyword>
<dbReference type="PROSITE" id="PS50011">
    <property type="entry name" value="PROTEIN_KINASE_DOM"/>
    <property type="match status" value="1"/>
</dbReference>
<dbReference type="AlphaFoldDB" id="A0A7S0A601"/>
<dbReference type="GO" id="GO:0004674">
    <property type="term" value="F:protein serine/threonine kinase activity"/>
    <property type="evidence" value="ECO:0007669"/>
    <property type="project" value="UniProtKB-KW"/>
</dbReference>
<dbReference type="InterPro" id="IPR008271">
    <property type="entry name" value="Ser/Thr_kinase_AS"/>
</dbReference>
<keyword evidence="7" id="KW-0732">Signal</keyword>
<feature type="binding site" evidence="3">
    <location>
        <position position="190"/>
    </location>
    <ligand>
        <name>ATP</name>
        <dbReference type="ChEBI" id="CHEBI:30616"/>
    </ligand>
</feature>
<dbReference type="Gene3D" id="1.10.510.10">
    <property type="entry name" value="Transferase(Phosphotransferase) domain 1"/>
    <property type="match status" value="1"/>
</dbReference>
<gene>
    <name evidence="9" type="ORF">PBAH0796_LOCUS9355</name>
</gene>
<reference evidence="9" key="1">
    <citation type="submission" date="2021-01" db="EMBL/GenBank/DDBJ databases">
        <authorList>
            <person name="Corre E."/>
            <person name="Pelletier E."/>
            <person name="Niang G."/>
            <person name="Scheremetjew M."/>
            <person name="Finn R."/>
            <person name="Kale V."/>
            <person name="Holt S."/>
            <person name="Cochrane G."/>
            <person name="Meng A."/>
            <person name="Brown T."/>
            <person name="Cohen L."/>
        </authorList>
    </citation>
    <scope>NUCLEOTIDE SEQUENCE</scope>
    <source>
        <strain evidence="9">Pbaha01</strain>
    </source>
</reference>
<keyword evidence="6" id="KW-0812">Transmembrane</keyword>
<dbReference type="Gene3D" id="3.30.200.20">
    <property type="entry name" value="Phosphorylase Kinase, domain 1"/>
    <property type="match status" value="1"/>
</dbReference>
<dbReference type="EMBL" id="HBEG01015401">
    <property type="protein sequence ID" value="CAD8353988.1"/>
    <property type="molecule type" value="Transcribed_RNA"/>
</dbReference>
<dbReference type="PROSITE" id="PS00108">
    <property type="entry name" value="PROTEIN_KINASE_ST"/>
    <property type="match status" value="1"/>
</dbReference>
<evidence type="ECO:0000256" key="7">
    <source>
        <dbReference type="SAM" id="SignalP"/>
    </source>
</evidence>
<keyword evidence="4" id="KW-0723">Serine/threonine-protein kinase</keyword>
<dbReference type="GO" id="GO:0005524">
    <property type="term" value="F:ATP binding"/>
    <property type="evidence" value="ECO:0007669"/>
    <property type="project" value="UniProtKB-UniRule"/>
</dbReference>
<evidence type="ECO:0000313" key="9">
    <source>
        <dbReference type="EMBL" id="CAD8353988.1"/>
    </source>
</evidence>
<protein>
    <recommendedName>
        <fullName evidence="8">Protein kinase domain-containing protein</fullName>
    </recommendedName>
</protein>
<evidence type="ECO:0000256" key="4">
    <source>
        <dbReference type="RuleBase" id="RU000304"/>
    </source>
</evidence>
<feature type="compositionally biased region" description="Low complexity" evidence="5">
    <location>
        <begin position="104"/>
        <end position="117"/>
    </location>
</feature>
<dbReference type="InterPro" id="IPR000719">
    <property type="entry name" value="Prot_kinase_dom"/>
</dbReference>
<feature type="domain" description="Protein kinase" evidence="8">
    <location>
        <begin position="163"/>
        <end position="424"/>
    </location>
</feature>
<dbReference type="Pfam" id="PF00069">
    <property type="entry name" value="Pkinase"/>
    <property type="match status" value="1"/>
</dbReference>
<dbReference type="SUPFAM" id="SSF56112">
    <property type="entry name" value="Protein kinase-like (PK-like)"/>
    <property type="match status" value="1"/>
</dbReference>
<feature type="chain" id="PRO_5031176042" description="Protein kinase domain-containing protein" evidence="7">
    <location>
        <begin position="19"/>
        <end position="488"/>
    </location>
</feature>
<evidence type="ECO:0000256" key="1">
    <source>
        <dbReference type="ARBA" id="ARBA00022741"/>
    </source>
</evidence>
<keyword evidence="1 3" id="KW-0547">Nucleotide-binding</keyword>
<accession>A0A7S0A601</accession>
<proteinExistence type="inferred from homology"/>
<keyword evidence="4" id="KW-0808">Transferase</keyword>
<dbReference type="PROSITE" id="PS00107">
    <property type="entry name" value="PROTEIN_KINASE_ATP"/>
    <property type="match status" value="1"/>
</dbReference>
<comment type="similarity">
    <text evidence="4">Belongs to the protein kinase superfamily.</text>
</comment>
<evidence type="ECO:0000256" key="5">
    <source>
        <dbReference type="SAM" id="MobiDB-lite"/>
    </source>
</evidence>
<keyword evidence="2 3" id="KW-0067">ATP-binding</keyword>
<name>A0A7S0A601_9DINO</name>
<organism evidence="9">
    <name type="scientific">Pyrodinium bahamense</name>
    <dbReference type="NCBI Taxonomy" id="73915"/>
    <lineage>
        <taxon>Eukaryota</taxon>
        <taxon>Sar</taxon>
        <taxon>Alveolata</taxon>
        <taxon>Dinophyceae</taxon>
        <taxon>Gonyaulacales</taxon>
        <taxon>Pyrocystaceae</taxon>
        <taxon>Pyrodinium</taxon>
    </lineage>
</organism>
<feature type="transmembrane region" description="Helical" evidence="6">
    <location>
        <begin position="28"/>
        <end position="45"/>
    </location>
</feature>
<feature type="signal peptide" evidence="7">
    <location>
        <begin position="1"/>
        <end position="18"/>
    </location>
</feature>
<sequence>MWVFQASVVLGYLAFVLALGSPQPLKDTVLNVMLITMLTAFASIGRRGMEVQQRAAFVSMAQERTLRAQAEHELHNAKSGGGGGGGPRGGGDGGSTAGDAEVQSAARSTTTRMSSSTEHIFSTLSRSPVASGCVSSADGLQRIADLGLQEHWLIPVQHLQPHRSEGSVLGRGGFGVVVRAWYHGAAVAVKAPLSADAASLRQALESAAQELRVLRHLRHPNIVPFYGACASPEDGELWLVLEFVQGARLDSVVGPSARPGPDGMTRLRLAKEVGYALGYLHAQEPSVIHGDLKPSNVLVETLGPALRAKLVDFGLSRLMTRRAKPLGGTRLWVAPEVVLLPAAAPEPSADVFSFGRLFYMTMNGDMPTKYISSEPERASRGARATLLGLCFQVFQACTRLEPGERPTMPEVLVQLSSGHGHEAESWSPHGQSLPEVIRDARLSTAVATTTSVPAETGGLTESREDSILIDTAAPAEGTSHVIAHSASV</sequence>
<dbReference type="InterPro" id="IPR017441">
    <property type="entry name" value="Protein_kinase_ATP_BS"/>
</dbReference>
<dbReference type="PANTHER" id="PTHR44329:SF298">
    <property type="entry name" value="MIXED LINEAGE KINASE DOMAIN-LIKE PROTEIN"/>
    <property type="match status" value="1"/>
</dbReference>
<evidence type="ECO:0000256" key="2">
    <source>
        <dbReference type="ARBA" id="ARBA00022840"/>
    </source>
</evidence>
<dbReference type="InterPro" id="IPR051681">
    <property type="entry name" value="Ser/Thr_Kinases-Pseudokinases"/>
</dbReference>
<keyword evidence="6" id="KW-0472">Membrane</keyword>
<evidence type="ECO:0000256" key="3">
    <source>
        <dbReference type="PROSITE-ProRule" id="PRU10141"/>
    </source>
</evidence>
<feature type="region of interest" description="Disordered" evidence="5">
    <location>
        <begin position="75"/>
        <end position="121"/>
    </location>
</feature>
<dbReference type="PANTHER" id="PTHR44329">
    <property type="entry name" value="SERINE/THREONINE-PROTEIN KINASE TNNI3K-RELATED"/>
    <property type="match status" value="1"/>
</dbReference>
<feature type="compositionally biased region" description="Gly residues" evidence="5">
    <location>
        <begin position="79"/>
        <end position="96"/>
    </location>
</feature>
<dbReference type="InterPro" id="IPR011009">
    <property type="entry name" value="Kinase-like_dom_sf"/>
</dbReference>
<keyword evidence="6" id="KW-1133">Transmembrane helix</keyword>
<evidence type="ECO:0000259" key="8">
    <source>
        <dbReference type="PROSITE" id="PS50011"/>
    </source>
</evidence>
<evidence type="ECO:0000256" key="6">
    <source>
        <dbReference type="SAM" id="Phobius"/>
    </source>
</evidence>
<dbReference type="SMART" id="SM00220">
    <property type="entry name" value="S_TKc"/>
    <property type="match status" value="1"/>
</dbReference>